<dbReference type="GO" id="GO:0016831">
    <property type="term" value="F:carboxy-lyase activity"/>
    <property type="evidence" value="ECO:0007669"/>
    <property type="project" value="UniProtKB-KW"/>
</dbReference>
<dbReference type="PANTHER" id="PTHR43277">
    <property type="entry name" value="ARGININE DECARBOXYLASE"/>
    <property type="match status" value="1"/>
</dbReference>
<gene>
    <name evidence="8" type="ORF">H8S55_08320</name>
</gene>
<accession>A0A8J6J499</accession>
<keyword evidence="5" id="KW-0456">Lyase</keyword>
<sequence length="436" mass="46655">MSTPLYDALKDYAARRTARFHMPGHKGRWLPLPELVPLAPLDVTEIPGTGNLYEAGEPFDSAQALWAQVFGFDHCQFLTGGSTMGVLTGLTLFCPPGSRVLLDRGCHRSAFNALALLDLDPVYLPRPWLAEENLVGPFGPEQVEAALKKAPEIKTICITSPTYAGALSDIPAIAQVAHAHGARLLVDGAHGAHLPFLGIDAFAGADGVVVSAHKTLPAMGQSALLFTRGVDPELVRRRASLYGSSSPSYPMMASLDAARDWMLGPGRQEYERAARRVAGLRRRFPSVGDRLPWDPARLTVKVKNGPAFARALEGMGIYPEMEDGGHVVFICSAQDREEDLDRLEGALSALEGEMGPCPPLPAPPAPERVLSPRQALFAPVETLPLADCLGRVAAGQLAPYPPGIPVVAPGERIGKKELSYFAQIGYNSPNVAVVKA</sequence>
<keyword evidence="4" id="KW-0663">Pyridoxal phosphate</keyword>
<dbReference type="Proteomes" id="UP000602260">
    <property type="component" value="Unassembled WGS sequence"/>
</dbReference>
<reference evidence="8" key="1">
    <citation type="submission" date="2020-08" db="EMBL/GenBank/DDBJ databases">
        <title>Genome public.</title>
        <authorList>
            <person name="Liu C."/>
            <person name="Sun Q."/>
        </authorList>
    </citation>
    <scope>NUCLEOTIDE SEQUENCE</scope>
    <source>
        <strain evidence="8">BX5</strain>
    </source>
</reference>
<evidence type="ECO:0000256" key="2">
    <source>
        <dbReference type="ARBA" id="ARBA00010671"/>
    </source>
</evidence>
<comment type="similarity">
    <text evidence="2">Belongs to the Orn/Lys/Arg decarboxylase class-I family.</text>
</comment>
<dbReference type="SUPFAM" id="SSF53383">
    <property type="entry name" value="PLP-dependent transferases"/>
    <property type="match status" value="1"/>
</dbReference>
<dbReference type="Gene3D" id="3.90.100.10">
    <property type="entry name" value="Orn/Lys/Arg decarboxylase, C-terminal domain"/>
    <property type="match status" value="1"/>
</dbReference>
<keyword evidence="8" id="KW-0032">Aminotransferase</keyword>
<evidence type="ECO:0000313" key="8">
    <source>
        <dbReference type="EMBL" id="MBC5717321.1"/>
    </source>
</evidence>
<evidence type="ECO:0000259" key="7">
    <source>
        <dbReference type="Pfam" id="PF03711"/>
    </source>
</evidence>
<dbReference type="Pfam" id="PF03711">
    <property type="entry name" value="OKR_DC_1_C"/>
    <property type="match status" value="1"/>
</dbReference>
<evidence type="ECO:0000256" key="4">
    <source>
        <dbReference type="ARBA" id="ARBA00022898"/>
    </source>
</evidence>
<evidence type="ECO:0000256" key="1">
    <source>
        <dbReference type="ARBA" id="ARBA00001933"/>
    </source>
</evidence>
<dbReference type="PANTHER" id="PTHR43277:SF4">
    <property type="entry name" value="ARGININE DECARBOXYLASE"/>
    <property type="match status" value="1"/>
</dbReference>
<dbReference type="GO" id="GO:0008483">
    <property type="term" value="F:transaminase activity"/>
    <property type="evidence" value="ECO:0007669"/>
    <property type="project" value="UniProtKB-KW"/>
</dbReference>
<name>A0A8J6J499_9FIRM</name>
<evidence type="ECO:0000259" key="6">
    <source>
        <dbReference type="Pfam" id="PF01276"/>
    </source>
</evidence>
<evidence type="ECO:0000256" key="3">
    <source>
        <dbReference type="ARBA" id="ARBA00022793"/>
    </source>
</evidence>
<proteinExistence type="inferred from homology"/>
<dbReference type="RefSeq" id="WP_186878599.1">
    <property type="nucleotide sequence ID" value="NZ_JACOPN010000005.1"/>
</dbReference>
<comment type="caution">
    <text evidence="8">The sequence shown here is derived from an EMBL/GenBank/DDBJ whole genome shotgun (WGS) entry which is preliminary data.</text>
</comment>
<organism evidence="8 9">
    <name type="scientific">Flintibacter faecis</name>
    <dbReference type="NCBI Taxonomy" id="2763047"/>
    <lineage>
        <taxon>Bacteria</taxon>
        <taxon>Bacillati</taxon>
        <taxon>Bacillota</taxon>
        <taxon>Clostridia</taxon>
        <taxon>Eubacteriales</taxon>
        <taxon>Flintibacter</taxon>
    </lineage>
</organism>
<evidence type="ECO:0000313" key="9">
    <source>
        <dbReference type="Proteomes" id="UP000602260"/>
    </source>
</evidence>
<dbReference type="EMBL" id="JACOPN010000005">
    <property type="protein sequence ID" value="MBC5717321.1"/>
    <property type="molecule type" value="Genomic_DNA"/>
</dbReference>
<feature type="domain" description="Orn/Lys/Arg decarboxylases family 1 pyridoxal-P attachment site" evidence="6">
    <location>
        <begin position="3"/>
        <end position="284"/>
    </location>
</feature>
<dbReference type="InterPro" id="IPR000310">
    <property type="entry name" value="Orn/Lys/Arg_deCO2ase_major_dom"/>
</dbReference>
<dbReference type="InterPro" id="IPR008286">
    <property type="entry name" value="Prn/Lys/Arg_de-COase_C"/>
</dbReference>
<comment type="cofactor">
    <cofactor evidence="1">
        <name>pyridoxal 5'-phosphate</name>
        <dbReference type="ChEBI" id="CHEBI:597326"/>
    </cofactor>
</comment>
<dbReference type="InterPro" id="IPR015424">
    <property type="entry name" value="PyrdxlP-dep_Trfase"/>
</dbReference>
<dbReference type="InterPro" id="IPR015421">
    <property type="entry name" value="PyrdxlP-dep_Trfase_major"/>
</dbReference>
<feature type="domain" description="Orn/Lys/Arg decarboxylase C-terminal" evidence="7">
    <location>
        <begin position="378"/>
        <end position="421"/>
    </location>
</feature>
<keyword evidence="9" id="KW-1185">Reference proteome</keyword>
<dbReference type="AlphaFoldDB" id="A0A8J6J499"/>
<keyword evidence="3" id="KW-0210">Decarboxylase</keyword>
<evidence type="ECO:0000256" key="5">
    <source>
        <dbReference type="ARBA" id="ARBA00023239"/>
    </source>
</evidence>
<dbReference type="InterPro" id="IPR052357">
    <property type="entry name" value="Orn_Lys_Arg_decarboxylase-I"/>
</dbReference>
<keyword evidence="8" id="KW-0808">Transferase</keyword>
<protein>
    <submittedName>
        <fullName evidence="8">Aminotransferase class V-fold PLP-dependent enzyme</fullName>
    </submittedName>
</protein>
<dbReference type="Gene3D" id="3.40.640.10">
    <property type="entry name" value="Type I PLP-dependent aspartate aminotransferase-like (Major domain)"/>
    <property type="match status" value="1"/>
</dbReference>
<dbReference type="Pfam" id="PF01276">
    <property type="entry name" value="OKR_DC_1"/>
    <property type="match status" value="1"/>
</dbReference>